<feature type="transmembrane region" description="Helical" evidence="2">
    <location>
        <begin position="307"/>
        <end position="327"/>
    </location>
</feature>
<dbReference type="EMBL" id="CAMKVN010000377">
    <property type="protein sequence ID" value="CAI2167295.1"/>
    <property type="molecule type" value="Genomic_DNA"/>
</dbReference>
<dbReference type="OrthoDB" id="2356048at2759"/>
<dbReference type="AlphaFoldDB" id="A0A9W4SG93"/>
<feature type="transmembrane region" description="Helical" evidence="2">
    <location>
        <begin position="383"/>
        <end position="406"/>
    </location>
</feature>
<feature type="transmembrane region" description="Helical" evidence="2">
    <location>
        <begin position="485"/>
        <end position="508"/>
    </location>
</feature>
<feature type="transmembrane region" description="Helical" evidence="2">
    <location>
        <begin position="220"/>
        <end position="241"/>
    </location>
</feature>
<feature type="compositionally biased region" description="Polar residues" evidence="1">
    <location>
        <begin position="108"/>
        <end position="140"/>
    </location>
</feature>
<sequence>MFHGDIPKIVITSASLFEGEGQGQNNDINNDHHYEGSSERKPSNFTSHHPKENNKKSHKSKRHKRHKRPRNIPKIIITSESDNEKDFHSHKSCTINDESQVNDDSRNTEINTNGTSGFDYESITTALKTNNQSQIKQSDTFDSESSEITLNKQQHEETEYLFENENEILINKNLPPNNSPNKESKMHKIIRFIKKKPPCANDKRRINLLGCRDEKNYQTAIQVLIPFTFMIVVISISFLYYRVKVKGQSVFFPATRERGMIRPRPQDSFHIAVGVFNFSQMIVSTCLLTNSFPNIMTAEIVVYVPKLLGVACAALYPISIIYSTPIIKPTTYYLRLQWNPSKVFIDGLAMYLMLGPLLTTMPLSAITGYFADKNEQVLANKVFVAHTFVWSLWTIQYDITLLYVYYKLICMLKEYISILNKRQSIGSDTDEKIRKLNSAAYNLSWIVFAVFSLFFITSIEGILVGFNFKQRLMDKTDFSSKLRRIVYFLSWNFTAPVFTFIGQIGFLYDTLANKKTSQHNSNIAPTNNINLLLPPIEQKPSPVIQPNIETVSLRSSVFINVQSKSAQQSKATSSTAFYSSHASFKSNPSMTTNNSKNIIRNNSISLDGNATISSTMDQRYQITYLEEESENMVDDEKTSPDARNSWLRKKPVRMTTNTSVSDKSIFLQD</sequence>
<evidence type="ECO:0000313" key="4">
    <source>
        <dbReference type="Proteomes" id="UP001153678"/>
    </source>
</evidence>
<evidence type="ECO:0000256" key="1">
    <source>
        <dbReference type="SAM" id="MobiDB-lite"/>
    </source>
</evidence>
<evidence type="ECO:0000313" key="3">
    <source>
        <dbReference type="EMBL" id="CAI2167295.1"/>
    </source>
</evidence>
<evidence type="ECO:0000256" key="2">
    <source>
        <dbReference type="SAM" id="Phobius"/>
    </source>
</evidence>
<keyword evidence="2" id="KW-1133">Transmembrane helix</keyword>
<feature type="transmembrane region" description="Helical" evidence="2">
    <location>
        <begin position="443"/>
        <end position="465"/>
    </location>
</feature>
<keyword evidence="2" id="KW-0812">Transmembrane</keyword>
<name>A0A9W4SG93_9GLOM</name>
<feature type="transmembrane region" description="Helical" evidence="2">
    <location>
        <begin position="268"/>
        <end position="292"/>
    </location>
</feature>
<feature type="compositionally biased region" description="Basic and acidic residues" evidence="1">
    <location>
        <begin position="29"/>
        <end position="42"/>
    </location>
</feature>
<feature type="region of interest" description="Disordered" evidence="1">
    <location>
        <begin position="627"/>
        <end position="650"/>
    </location>
</feature>
<reference evidence="3" key="1">
    <citation type="submission" date="2022-08" db="EMBL/GenBank/DDBJ databases">
        <authorList>
            <person name="Kallberg Y."/>
            <person name="Tangrot J."/>
            <person name="Rosling A."/>
        </authorList>
    </citation>
    <scope>NUCLEOTIDE SEQUENCE</scope>
    <source>
        <strain evidence="3">Wild A</strain>
    </source>
</reference>
<gene>
    <name evidence="3" type="ORF">FWILDA_LOCUS3002</name>
</gene>
<organism evidence="3 4">
    <name type="scientific">Funneliformis geosporum</name>
    <dbReference type="NCBI Taxonomy" id="1117311"/>
    <lineage>
        <taxon>Eukaryota</taxon>
        <taxon>Fungi</taxon>
        <taxon>Fungi incertae sedis</taxon>
        <taxon>Mucoromycota</taxon>
        <taxon>Glomeromycotina</taxon>
        <taxon>Glomeromycetes</taxon>
        <taxon>Glomerales</taxon>
        <taxon>Glomeraceae</taxon>
        <taxon>Funneliformis</taxon>
    </lineage>
</organism>
<comment type="caution">
    <text evidence="3">The sequence shown here is derived from an EMBL/GenBank/DDBJ whole genome shotgun (WGS) entry which is preliminary data.</text>
</comment>
<keyword evidence="2" id="KW-0472">Membrane</keyword>
<protein>
    <submittedName>
        <fullName evidence="3">17282_t:CDS:1</fullName>
    </submittedName>
</protein>
<accession>A0A9W4SG93</accession>
<feature type="compositionally biased region" description="Basic residues" evidence="1">
    <location>
        <begin position="56"/>
        <end position="71"/>
    </location>
</feature>
<feature type="region of interest" description="Disordered" evidence="1">
    <location>
        <begin position="17"/>
        <end position="150"/>
    </location>
</feature>
<keyword evidence="4" id="KW-1185">Reference proteome</keyword>
<feature type="transmembrane region" description="Helical" evidence="2">
    <location>
        <begin position="348"/>
        <end position="371"/>
    </location>
</feature>
<proteinExistence type="predicted"/>
<dbReference type="Proteomes" id="UP001153678">
    <property type="component" value="Unassembled WGS sequence"/>
</dbReference>